<sequence>MLRAEEGCRAHTHVLWLGLAGAVVLGVQHETLGWYAAASVALFCGLCVIVLFDVEYLVIPDGPLLFLFAAGVATTWLGAPEELSSRLICAFGAWAALRLFSLGYERWRGFAGLGAADPKLFGIAGLWLGLQALPGCLLISAVSGLISAAVLMRERQSIDEKQPIPFGPHLALGLWLSWTLGPLEGG</sequence>
<evidence type="ECO:0000256" key="2">
    <source>
        <dbReference type="RuleBase" id="RU003793"/>
    </source>
</evidence>
<dbReference type="GO" id="GO:0004190">
    <property type="term" value="F:aspartic-type endopeptidase activity"/>
    <property type="evidence" value="ECO:0007669"/>
    <property type="project" value="InterPro"/>
</dbReference>
<organism evidence="5 6">
    <name type="scientific">Methylocystis bryophila</name>
    <dbReference type="NCBI Taxonomy" id="655015"/>
    <lineage>
        <taxon>Bacteria</taxon>
        <taxon>Pseudomonadati</taxon>
        <taxon>Pseudomonadota</taxon>
        <taxon>Alphaproteobacteria</taxon>
        <taxon>Hyphomicrobiales</taxon>
        <taxon>Methylocystaceae</taxon>
        <taxon>Methylocystis</taxon>
    </lineage>
</organism>
<evidence type="ECO:0000256" key="3">
    <source>
        <dbReference type="SAM" id="Phobius"/>
    </source>
</evidence>
<keyword evidence="3" id="KW-0812">Transmembrane</keyword>
<evidence type="ECO:0000313" key="5">
    <source>
        <dbReference type="EMBL" id="ARN83684.1"/>
    </source>
</evidence>
<dbReference type="InterPro" id="IPR050882">
    <property type="entry name" value="Prepilin_peptidase/N-MTase"/>
</dbReference>
<accession>A0A1W6N1F8</accession>
<dbReference type="Proteomes" id="UP000193978">
    <property type="component" value="Chromosome"/>
</dbReference>
<proteinExistence type="inferred from homology"/>
<dbReference type="PANTHER" id="PTHR30487">
    <property type="entry name" value="TYPE 4 PREPILIN-LIKE PROTEINS LEADER PEPTIDE-PROCESSING ENZYME"/>
    <property type="match status" value="1"/>
</dbReference>
<evidence type="ECO:0000256" key="1">
    <source>
        <dbReference type="ARBA" id="ARBA00005801"/>
    </source>
</evidence>
<dbReference type="InterPro" id="IPR014032">
    <property type="entry name" value="Peptidase_A24A_bac"/>
</dbReference>
<keyword evidence="3" id="KW-0472">Membrane</keyword>
<evidence type="ECO:0000313" key="6">
    <source>
        <dbReference type="Proteomes" id="UP000193978"/>
    </source>
</evidence>
<dbReference type="Gene3D" id="1.20.120.1220">
    <property type="match status" value="1"/>
</dbReference>
<feature type="domain" description="Prepilin type IV endopeptidase peptidase" evidence="4">
    <location>
        <begin position="41"/>
        <end position="147"/>
    </location>
</feature>
<dbReference type="EMBL" id="CP019948">
    <property type="protein sequence ID" value="ARN83684.1"/>
    <property type="molecule type" value="Genomic_DNA"/>
</dbReference>
<evidence type="ECO:0000259" key="4">
    <source>
        <dbReference type="Pfam" id="PF01478"/>
    </source>
</evidence>
<dbReference type="STRING" id="655015.B1812_15240"/>
<dbReference type="PRINTS" id="PR00864">
    <property type="entry name" value="PREPILNPTASE"/>
</dbReference>
<dbReference type="PANTHER" id="PTHR30487:SF0">
    <property type="entry name" value="PREPILIN LEADER PEPTIDASE_N-METHYLTRANSFERASE-RELATED"/>
    <property type="match status" value="1"/>
</dbReference>
<dbReference type="GO" id="GO:0005886">
    <property type="term" value="C:plasma membrane"/>
    <property type="evidence" value="ECO:0007669"/>
    <property type="project" value="TreeGrafter"/>
</dbReference>
<gene>
    <name evidence="5" type="ORF">B1812_15240</name>
</gene>
<keyword evidence="3" id="KW-1133">Transmembrane helix</keyword>
<feature type="transmembrane region" description="Helical" evidence="3">
    <location>
        <begin position="124"/>
        <end position="151"/>
    </location>
</feature>
<feature type="transmembrane region" description="Helical" evidence="3">
    <location>
        <begin position="87"/>
        <end position="104"/>
    </location>
</feature>
<dbReference type="Pfam" id="PF01478">
    <property type="entry name" value="Peptidase_A24"/>
    <property type="match status" value="1"/>
</dbReference>
<dbReference type="KEGG" id="mbry:B1812_15240"/>
<feature type="transmembrane region" description="Helical" evidence="3">
    <location>
        <begin position="32"/>
        <end position="52"/>
    </location>
</feature>
<comment type="similarity">
    <text evidence="1 2">Belongs to the peptidase A24 family.</text>
</comment>
<dbReference type="InterPro" id="IPR000045">
    <property type="entry name" value="Prepilin_IV_endopep_pep"/>
</dbReference>
<feature type="transmembrane region" description="Helical" evidence="3">
    <location>
        <begin position="64"/>
        <end position="80"/>
    </location>
</feature>
<name>A0A1W6N1F8_9HYPH</name>
<reference evidence="5 6" key="1">
    <citation type="submission" date="2017-02" db="EMBL/GenBank/DDBJ databases">
        <authorList>
            <person name="Peterson S.W."/>
        </authorList>
    </citation>
    <scope>NUCLEOTIDE SEQUENCE [LARGE SCALE GENOMIC DNA]</scope>
    <source>
        <strain evidence="5 6">S285</strain>
    </source>
</reference>
<keyword evidence="6" id="KW-1185">Reference proteome</keyword>
<protein>
    <recommendedName>
        <fullName evidence="4">Prepilin type IV endopeptidase peptidase domain-containing protein</fullName>
    </recommendedName>
</protein>
<dbReference type="AlphaFoldDB" id="A0A1W6N1F8"/>
<dbReference type="GO" id="GO:0006465">
    <property type="term" value="P:signal peptide processing"/>
    <property type="evidence" value="ECO:0007669"/>
    <property type="project" value="TreeGrafter"/>
</dbReference>